<dbReference type="EMBL" id="JBHSFK010000022">
    <property type="protein sequence ID" value="MFC4503820.1"/>
    <property type="molecule type" value="Genomic_DNA"/>
</dbReference>
<keyword evidence="4" id="KW-0547">Nucleotide-binding</keyword>
<organism evidence="4 5">
    <name type="scientific">Streptomyces vulcanius</name>
    <dbReference type="NCBI Taxonomy" id="1441876"/>
    <lineage>
        <taxon>Bacteria</taxon>
        <taxon>Bacillati</taxon>
        <taxon>Actinomycetota</taxon>
        <taxon>Actinomycetes</taxon>
        <taxon>Kitasatosporales</taxon>
        <taxon>Streptomycetaceae</taxon>
        <taxon>Streptomyces</taxon>
    </lineage>
</organism>
<feature type="region of interest" description="Disordered" evidence="2">
    <location>
        <begin position="1"/>
        <end position="21"/>
    </location>
</feature>
<keyword evidence="1" id="KW-0418">Kinase</keyword>
<feature type="region of interest" description="Disordered" evidence="2">
    <location>
        <begin position="138"/>
        <end position="167"/>
    </location>
</feature>
<feature type="compositionally biased region" description="Basic and acidic residues" evidence="2">
    <location>
        <begin position="85"/>
        <end position="98"/>
    </location>
</feature>
<dbReference type="InterPro" id="IPR050267">
    <property type="entry name" value="Anti-sigma-factor_SerPK"/>
</dbReference>
<comment type="caution">
    <text evidence="4">The sequence shown here is derived from an EMBL/GenBank/DDBJ whole genome shotgun (WGS) entry which is preliminary data.</text>
</comment>
<reference evidence="5" key="1">
    <citation type="journal article" date="2019" name="Int. J. Syst. Evol. Microbiol.">
        <title>The Global Catalogue of Microorganisms (GCM) 10K type strain sequencing project: providing services to taxonomists for standard genome sequencing and annotation.</title>
        <authorList>
            <consortium name="The Broad Institute Genomics Platform"/>
            <consortium name="The Broad Institute Genome Sequencing Center for Infectious Disease"/>
            <person name="Wu L."/>
            <person name="Ma J."/>
        </authorList>
    </citation>
    <scope>NUCLEOTIDE SEQUENCE [LARGE SCALE GENOMIC DNA]</scope>
    <source>
        <strain evidence="5">CGMCC 4.7177</strain>
    </source>
</reference>
<feature type="compositionally biased region" description="Polar residues" evidence="2">
    <location>
        <begin position="1"/>
        <end position="14"/>
    </location>
</feature>
<feature type="region of interest" description="Disordered" evidence="2">
    <location>
        <begin position="85"/>
        <end position="104"/>
    </location>
</feature>
<keyword evidence="5" id="KW-1185">Reference proteome</keyword>
<evidence type="ECO:0000313" key="5">
    <source>
        <dbReference type="Proteomes" id="UP001595839"/>
    </source>
</evidence>
<dbReference type="InterPro" id="IPR036890">
    <property type="entry name" value="HATPase_C_sf"/>
</dbReference>
<proteinExistence type="predicted"/>
<keyword evidence="4" id="KW-0067">ATP-binding</keyword>
<accession>A0ABV9AX24</accession>
<evidence type="ECO:0000256" key="1">
    <source>
        <dbReference type="ARBA" id="ARBA00022527"/>
    </source>
</evidence>
<dbReference type="CDD" id="cd16936">
    <property type="entry name" value="HATPase_RsbW-like"/>
    <property type="match status" value="1"/>
</dbReference>
<dbReference type="InterPro" id="IPR003594">
    <property type="entry name" value="HATPase_dom"/>
</dbReference>
<dbReference type="SUPFAM" id="SSF55874">
    <property type="entry name" value="ATPase domain of HSP90 chaperone/DNA topoisomerase II/histidine kinase"/>
    <property type="match status" value="1"/>
</dbReference>
<evidence type="ECO:0000313" key="4">
    <source>
        <dbReference type="EMBL" id="MFC4503820.1"/>
    </source>
</evidence>
<feature type="domain" description="Histidine kinase/HSP90-like ATPase" evidence="3">
    <location>
        <begin position="19"/>
        <end position="129"/>
    </location>
</feature>
<evidence type="ECO:0000259" key="3">
    <source>
        <dbReference type="Pfam" id="PF13581"/>
    </source>
</evidence>
<keyword evidence="1" id="KW-0808">Transferase</keyword>
<dbReference type="Proteomes" id="UP001595839">
    <property type="component" value="Unassembled WGS sequence"/>
</dbReference>
<keyword evidence="1" id="KW-0723">Serine/threonine-protein kinase</keyword>
<dbReference type="RefSeq" id="WP_381179267.1">
    <property type="nucleotide sequence ID" value="NZ_JBHSFK010000022.1"/>
</dbReference>
<dbReference type="Pfam" id="PF13581">
    <property type="entry name" value="HATPase_c_2"/>
    <property type="match status" value="1"/>
</dbReference>
<name>A0ABV9AX24_9ACTN</name>
<dbReference type="PANTHER" id="PTHR35526:SF3">
    <property type="entry name" value="ANTI-SIGMA-F FACTOR RSBW"/>
    <property type="match status" value="1"/>
</dbReference>
<dbReference type="GO" id="GO:0005524">
    <property type="term" value="F:ATP binding"/>
    <property type="evidence" value="ECO:0007669"/>
    <property type="project" value="UniProtKB-KW"/>
</dbReference>
<evidence type="ECO:0000256" key="2">
    <source>
        <dbReference type="SAM" id="MobiDB-lite"/>
    </source>
</evidence>
<dbReference type="PANTHER" id="PTHR35526">
    <property type="entry name" value="ANTI-SIGMA-F FACTOR RSBW-RELATED"/>
    <property type="match status" value="1"/>
</dbReference>
<protein>
    <submittedName>
        <fullName evidence="4">ATP-binding protein</fullName>
    </submittedName>
</protein>
<dbReference type="Gene3D" id="3.30.565.10">
    <property type="entry name" value="Histidine kinase-like ATPase, C-terminal domain"/>
    <property type="match status" value="1"/>
</dbReference>
<gene>
    <name evidence="4" type="ORF">ACFPIH_30655</name>
</gene>
<sequence length="167" mass="18101">MTSARPTATGTPGYTETVPCEPESARRARLLVSAALNTWGIGELAEAGTLIVSELINNAVDHARCRVVRVVVRRETDDVIRIGVADKSRETPKPGRPDDDSEDGRGLLLVETLSWRWGYDLHRWGKLVWAELKLPDVTGPRRASEPSLAATHETPAEAGPSSRTPGG</sequence>